<dbReference type="AlphaFoldDB" id="A0AAP9T345"/>
<keyword evidence="2" id="KW-1185">Reference proteome</keyword>
<dbReference type="Proteomes" id="UP000509761">
    <property type="component" value="Chromosome"/>
</dbReference>
<reference evidence="1 2" key="1">
    <citation type="submission" date="2019-12" db="EMBL/GenBank/DDBJ databases">
        <title>Genome sequencing and assembly of endphytes of Porphyra tenera.</title>
        <authorList>
            <person name="Park J.M."/>
            <person name="Shin R."/>
            <person name="Jo S.H."/>
        </authorList>
    </citation>
    <scope>NUCLEOTIDE SEQUENCE [LARGE SCALE GENOMIC DNA]</scope>
    <source>
        <strain evidence="1 2">GPM3</strain>
    </source>
</reference>
<protein>
    <submittedName>
        <fullName evidence="1">Uncharacterized protein</fullName>
    </submittedName>
</protein>
<evidence type="ECO:0000313" key="1">
    <source>
        <dbReference type="EMBL" id="QKS26643.1"/>
    </source>
</evidence>
<evidence type="ECO:0000313" key="2">
    <source>
        <dbReference type="Proteomes" id="UP000509761"/>
    </source>
</evidence>
<accession>A0AAP9T345</accession>
<name>A0AAP9T345_9GAMM</name>
<sequence length="41" mass="4334">MVSTPVTTLAVHAESVMYLVNPTSRKIVANDENYAQGALAA</sequence>
<proteinExistence type="predicted"/>
<dbReference type="EMBL" id="CP054580">
    <property type="protein sequence ID" value="QKS26643.1"/>
    <property type="molecule type" value="Genomic_DNA"/>
</dbReference>
<organism evidence="1 2">
    <name type="scientific">Vreelandella titanicae</name>
    <dbReference type="NCBI Taxonomy" id="664683"/>
    <lineage>
        <taxon>Bacteria</taxon>
        <taxon>Pseudomonadati</taxon>
        <taxon>Pseudomonadota</taxon>
        <taxon>Gammaproteobacteria</taxon>
        <taxon>Oceanospirillales</taxon>
        <taxon>Halomonadaceae</taxon>
        <taxon>Vreelandella</taxon>
    </lineage>
</organism>
<gene>
    <name evidence="1" type="ORF">FX987_04454</name>
</gene>